<dbReference type="OrthoDB" id="5593192at2"/>
<sequence>MSLTDLKKTKDGKAKKKSFTIDEFISDAENYAKGDPKIVTTVAGAEADHKLNLQEAIAEAKRFIELKEKEHQSAEQQSRKRTKGKTKGDKPFRRATFTLSEDAIDQLHELSAESDLAKSHILRILIDELCNKEQNEQLKKLLQSKID</sequence>
<name>A0A502KNR9_9GAMM</name>
<gene>
    <name evidence="2" type="ORF">EPA86_14260</name>
</gene>
<accession>A0A502KNR9</accession>
<evidence type="ECO:0000313" key="2">
    <source>
        <dbReference type="EMBL" id="TPH13350.1"/>
    </source>
</evidence>
<dbReference type="InterPro" id="IPR013321">
    <property type="entry name" value="Arc_rbn_hlx_hlx"/>
</dbReference>
<dbReference type="EMBL" id="SAWY01000036">
    <property type="protein sequence ID" value="TPH13350.1"/>
    <property type="molecule type" value="Genomic_DNA"/>
</dbReference>
<dbReference type="AlphaFoldDB" id="A0A502KNR9"/>
<protein>
    <recommendedName>
        <fullName evidence="4">Ribbon-helix-helix protein, CopG family</fullName>
    </recommendedName>
</protein>
<feature type="region of interest" description="Disordered" evidence="1">
    <location>
        <begin position="68"/>
        <end position="92"/>
    </location>
</feature>
<dbReference type="Gene3D" id="1.10.1220.10">
    <property type="entry name" value="Met repressor-like"/>
    <property type="match status" value="1"/>
</dbReference>
<evidence type="ECO:0000313" key="3">
    <source>
        <dbReference type="Proteomes" id="UP000315303"/>
    </source>
</evidence>
<proteinExistence type="predicted"/>
<evidence type="ECO:0000256" key="1">
    <source>
        <dbReference type="SAM" id="MobiDB-lite"/>
    </source>
</evidence>
<dbReference type="GO" id="GO:0006355">
    <property type="term" value="P:regulation of DNA-templated transcription"/>
    <property type="evidence" value="ECO:0007669"/>
    <property type="project" value="InterPro"/>
</dbReference>
<reference evidence="2 3" key="1">
    <citation type="submission" date="2019-01" db="EMBL/GenBank/DDBJ databases">
        <title>Litorilituus lipolytica sp. nov., isolated from intertidal sand of the Yellow Sea in China.</title>
        <authorList>
            <person name="Liu A."/>
        </authorList>
    </citation>
    <scope>NUCLEOTIDE SEQUENCE [LARGE SCALE GENOMIC DNA]</scope>
    <source>
        <strain evidence="2 3">RZ04</strain>
    </source>
</reference>
<dbReference type="RefSeq" id="WP_140604760.1">
    <property type="nucleotide sequence ID" value="NZ_SAWY01000036.1"/>
</dbReference>
<organism evidence="2 3">
    <name type="scientific">Litorilituus lipolyticus</name>
    <dbReference type="NCBI Taxonomy" id="2491017"/>
    <lineage>
        <taxon>Bacteria</taxon>
        <taxon>Pseudomonadati</taxon>
        <taxon>Pseudomonadota</taxon>
        <taxon>Gammaproteobacteria</taxon>
        <taxon>Alteromonadales</taxon>
        <taxon>Colwelliaceae</taxon>
        <taxon>Litorilituus</taxon>
    </lineage>
</organism>
<dbReference type="Proteomes" id="UP000315303">
    <property type="component" value="Unassembled WGS sequence"/>
</dbReference>
<keyword evidence="3" id="KW-1185">Reference proteome</keyword>
<evidence type="ECO:0008006" key="4">
    <source>
        <dbReference type="Google" id="ProtNLM"/>
    </source>
</evidence>
<comment type="caution">
    <text evidence="2">The sequence shown here is derived from an EMBL/GenBank/DDBJ whole genome shotgun (WGS) entry which is preliminary data.</text>
</comment>